<keyword evidence="7" id="KW-1185">Reference proteome</keyword>
<dbReference type="Pfam" id="PF17815">
    <property type="entry name" value="PDZ_3"/>
    <property type="match status" value="1"/>
</dbReference>
<dbReference type="Gene3D" id="2.30.42.10">
    <property type="match status" value="1"/>
</dbReference>
<dbReference type="SUPFAM" id="SSF50156">
    <property type="entry name" value="PDZ domain-like"/>
    <property type="match status" value="1"/>
</dbReference>
<dbReference type="PANTHER" id="PTHR45980">
    <property type="match status" value="1"/>
</dbReference>
<dbReference type="InterPro" id="IPR041517">
    <property type="entry name" value="DEGP_PDZ"/>
</dbReference>
<sequence>MKNKFLIFILYIASVFALTAGNIEDANSIDVQVVFQKISHQNPWIVGEPFSKRGKAIHVGKGLFFTVTLSQQKPLFAEFDSLDFSTPKLKVEAYDPETGFTLLQAFEGEKLVKAVSLEEKSIKKLCPTGKSRYVQLPFSKTPIKTYLLEKKEGEDPNFSFSKSTLCGITYLDFLIPTEYVRYFLNETGAIRSFPHPGWIFDVHLTPSEKEYYARDIGRGVLVSESFPGVGPAYSLFPGDLVLSIGGNSLSSLNDWDRYDRVMDLILRDSQGNLKKTGSSVDLTLYRNHSKQTISYKLAPFKTDGFLIPEQAPDRKPTYLIVGGFFFTELTGSYLKEFGNEYRVKSEKKLLYLIDFYQKKTHPLRERIVILSRVFPLEGNVGYQDFQDLILETVNGTRVTSLNQLKAKLDKDDTGYFAFEFSGGKIAVFTRKDIQTLQSELQSTYKIGKVQNLEE</sequence>
<evidence type="ECO:0000256" key="4">
    <source>
        <dbReference type="SAM" id="SignalP"/>
    </source>
</evidence>
<dbReference type="InterPro" id="IPR001478">
    <property type="entry name" value="PDZ"/>
</dbReference>
<protein>
    <submittedName>
        <fullName evidence="6">Serine protease</fullName>
    </submittedName>
</protein>
<dbReference type="Gene3D" id="3.20.190.20">
    <property type="match status" value="1"/>
</dbReference>
<name>A0ABM7UMU5_9LEPT</name>
<dbReference type="GO" id="GO:0006508">
    <property type="term" value="P:proteolysis"/>
    <property type="evidence" value="ECO:0007669"/>
    <property type="project" value="UniProtKB-KW"/>
</dbReference>
<feature type="signal peptide" evidence="4">
    <location>
        <begin position="1"/>
        <end position="20"/>
    </location>
</feature>
<evidence type="ECO:0000313" key="7">
    <source>
        <dbReference type="Proteomes" id="UP000245263"/>
    </source>
</evidence>
<dbReference type="InterPro" id="IPR036034">
    <property type="entry name" value="PDZ_sf"/>
</dbReference>
<evidence type="ECO:0000313" key="6">
    <source>
        <dbReference type="EMBL" id="BDA80417.1"/>
    </source>
</evidence>
<keyword evidence="4" id="KW-0732">Signal</keyword>
<evidence type="ECO:0000256" key="2">
    <source>
        <dbReference type="ARBA" id="ARBA00022801"/>
    </source>
</evidence>
<dbReference type="PROSITE" id="PS50106">
    <property type="entry name" value="PDZ"/>
    <property type="match status" value="1"/>
</dbReference>
<dbReference type="Proteomes" id="UP000245263">
    <property type="component" value="Chromosome 1"/>
</dbReference>
<feature type="domain" description="PDZ" evidence="5">
    <location>
        <begin position="201"/>
        <end position="288"/>
    </location>
</feature>
<dbReference type="EMBL" id="AP025028">
    <property type="protein sequence ID" value="BDA80417.1"/>
    <property type="molecule type" value="Genomic_DNA"/>
</dbReference>
<proteinExistence type="predicted"/>
<accession>A0ABM7UMU5</accession>
<dbReference type="PANTHER" id="PTHR45980:SF9">
    <property type="entry name" value="PROTEASE DO-LIKE 10, MITOCHONDRIAL-RELATED"/>
    <property type="match status" value="1"/>
</dbReference>
<dbReference type="GO" id="GO:0008233">
    <property type="term" value="F:peptidase activity"/>
    <property type="evidence" value="ECO:0007669"/>
    <property type="project" value="UniProtKB-KW"/>
</dbReference>
<gene>
    <name evidence="6" type="ORF">LPTSP3_g33470</name>
</gene>
<dbReference type="InterPro" id="IPR046449">
    <property type="entry name" value="DEGP_PDZ_sf"/>
</dbReference>
<dbReference type="RefSeq" id="WP_109021458.1">
    <property type="nucleotide sequence ID" value="NZ_AP025028.1"/>
</dbReference>
<feature type="chain" id="PRO_5045828315" evidence="4">
    <location>
        <begin position="21"/>
        <end position="454"/>
    </location>
</feature>
<evidence type="ECO:0000256" key="3">
    <source>
        <dbReference type="ARBA" id="ARBA00022825"/>
    </source>
</evidence>
<keyword evidence="3" id="KW-0720">Serine protease</keyword>
<keyword evidence="1 6" id="KW-0645">Protease</keyword>
<keyword evidence="2" id="KW-0378">Hydrolase</keyword>
<evidence type="ECO:0000256" key="1">
    <source>
        <dbReference type="ARBA" id="ARBA00022670"/>
    </source>
</evidence>
<reference evidence="6 7" key="1">
    <citation type="submission" date="2021-08" db="EMBL/GenBank/DDBJ databases">
        <title>Complete genome sequence of Leptospira kobayashii strain E30.</title>
        <authorList>
            <person name="Nakao R."/>
            <person name="Nakamura S."/>
            <person name="Masuzawa T."/>
            <person name="Koizumi N."/>
        </authorList>
    </citation>
    <scope>NUCLEOTIDE SEQUENCE [LARGE SCALE GENOMIC DNA]</scope>
    <source>
        <strain evidence="6 7">E30</strain>
    </source>
</reference>
<organism evidence="6 7">
    <name type="scientific">Leptospira kobayashii</name>
    <dbReference type="NCBI Taxonomy" id="1917830"/>
    <lineage>
        <taxon>Bacteria</taxon>
        <taxon>Pseudomonadati</taxon>
        <taxon>Spirochaetota</taxon>
        <taxon>Spirochaetia</taxon>
        <taxon>Leptospirales</taxon>
        <taxon>Leptospiraceae</taxon>
        <taxon>Leptospira</taxon>
    </lineage>
</organism>
<evidence type="ECO:0000259" key="5">
    <source>
        <dbReference type="PROSITE" id="PS50106"/>
    </source>
</evidence>